<evidence type="ECO:0008006" key="7">
    <source>
        <dbReference type="Google" id="ProtNLM"/>
    </source>
</evidence>
<comment type="caution">
    <text evidence="5">The sequence shown here is derived from an EMBL/GenBank/DDBJ whole genome shotgun (WGS) entry which is preliminary data.</text>
</comment>
<protein>
    <recommendedName>
        <fullName evidence="7">DUF1704 domain-containing protein</fullName>
    </recommendedName>
</protein>
<dbReference type="SMART" id="SM01154">
    <property type="entry name" value="DUF1704"/>
    <property type="match status" value="1"/>
</dbReference>
<dbReference type="OrthoDB" id="9785840at2"/>
<evidence type="ECO:0000256" key="4">
    <source>
        <dbReference type="ARBA" id="ARBA00023049"/>
    </source>
</evidence>
<evidence type="ECO:0000313" key="6">
    <source>
        <dbReference type="Proteomes" id="UP000223913"/>
    </source>
</evidence>
<dbReference type="GO" id="GO:0008237">
    <property type="term" value="F:metallopeptidase activity"/>
    <property type="evidence" value="ECO:0007669"/>
    <property type="project" value="UniProtKB-KW"/>
</dbReference>
<dbReference type="EMBL" id="PDUD01000025">
    <property type="protein sequence ID" value="PHN04577.1"/>
    <property type="molecule type" value="Genomic_DNA"/>
</dbReference>
<evidence type="ECO:0000256" key="3">
    <source>
        <dbReference type="ARBA" id="ARBA00022801"/>
    </source>
</evidence>
<organism evidence="5 6">
    <name type="scientific">Flavilitoribacter nigricans (strain ATCC 23147 / DSM 23189 / NBRC 102662 / NCIMB 1420 / SS-2)</name>
    <name type="common">Lewinella nigricans</name>
    <dbReference type="NCBI Taxonomy" id="1122177"/>
    <lineage>
        <taxon>Bacteria</taxon>
        <taxon>Pseudomonadati</taxon>
        <taxon>Bacteroidota</taxon>
        <taxon>Saprospiria</taxon>
        <taxon>Saprospirales</taxon>
        <taxon>Lewinellaceae</taxon>
        <taxon>Flavilitoribacter</taxon>
    </lineage>
</organism>
<dbReference type="PANTHER" id="PTHR31817">
    <property type="match status" value="1"/>
</dbReference>
<name>A0A2D0N7X5_FLAN2</name>
<gene>
    <name evidence="5" type="ORF">CRP01_21470</name>
</gene>
<dbReference type="GO" id="GO:0006508">
    <property type="term" value="P:proteolysis"/>
    <property type="evidence" value="ECO:0007669"/>
    <property type="project" value="UniProtKB-KW"/>
</dbReference>
<reference evidence="5 6" key="1">
    <citation type="submission" date="2017-10" db="EMBL/GenBank/DDBJ databases">
        <title>The draft genome sequence of Lewinella nigricans NBRC 102662.</title>
        <authorList>
            <person name="Wang K."/>
        </authorList>
    </citation>
    <scope>NUCLEOTIDE SEQUENCE [LARGE SCALE GENOMIC DNA]</scope>
    <source>
        <strain evidence="5 6">NBRC 102662</strain>
    </source>
</reference>
<keyword evidence="4" id="KW-0482">Metalloprotease</keyword>
<evidence type="ECO:0000256" key="1">
    <source>
        <dbReference type="ARBA" id="ARBA00001947"/>
    </source>
</evidence>
<dbReference type="Pfam" id="PF08014">
    <property type="entry name" value="MATCAP"/>
    <property type="match status" value="1"/>
</dbReference>
<evidence type="ECO:0000313" key="5">
    <source>
        <dbReference type="EMBL" id="PHN04577.1"/>
    </source>
</evidence>
<dbReference type="AlphaFoldDB" id="A0A2D0N7X5"/>
<accession>A0A2D0N7X5</accession>
<evidence type="ECO:0000256" key="2">
    <source>
        <dbReference type="ARBA" id="ARBA00022670"/>
    </source>
</evidence>
<proteinExistence type="predicted"/>
<dbReference type="GO" id="GO:0080164">
    <property type="term" value="P:regulation of nitric oxide metabolic process"/>
    <property type="evidence" value="ECO:0007669"/>
    <property type="project" value="TreeGrafter"/>
</dbReference>
<dbReference type="PANTHER" id="PTHR31817:SF0">
    <property type="entry name" value="CHROMOSOME UNDETERMINED SCAFFOLD_67, WHOLE GENOME SHOTGUN SEQUENCE"/>
    <property type="match status" value="1"/>
</dbReference>
<keyword evidence="6" id="KW-1185">Reference proteome</keyword>
<keyword evidence="3" id="KW-0378">Hydrolase</keyword>
<dbReference type="InterPro" id="IPR012548">
    <property type="entry name" value="MATCAP"/>
</dbReference>
<comment type="cofactor">
    <cofactor evidence="1">
        <name>Zn(2+)</name>
        <dbReference type="ChEBI" id="CHEBI:29105"/>
    </cofactor>
</comment>
<dbReference type="Proteomes" id="UP000223913">
    <property type="component" value="Unassembled WGS sequence"/>
</dbReference>
<keyword evidence="2" id="KW-0645">Protease</keyword>
<sequence length="625" mass="71996">MTKQEIYETIDLTKILDDIEQGKALSMSLPNDGYLFMDRPLPFLCVYRLPSEGLDHIRHKLDGTEASYLVVPGEFREVHRDLLQRIAEKLSDKFGAFLILEMWTSPPDAGAPLYPAIEIMGPADQMPGTVKGFKEALEEINFSIGRLQVTATDSPYRHPPGMRPLLDKEDMKTHGILLLGMEIKAFFVNPETNEPYPIYLRSFRRQMSQALKKAFFNFIRLQTTYEVIHFHRLGTTSIDEKVWEIDREIISIANRFRFLWLVTPTNSQEAWEDFQQNKCLVDPVFHYRMMPVNPERIKRDLYNICVEDVSDPTLAYFFRDKREELVKMLNMLSDRNTPDFLHSSMQVYGGVSEELLDIAQGMLTAIPVDRPQEDTEYVDAAAFLQRSQEELAYLQEQYPELEGEAKISKDVSGIMVSQGTLYISDNYRIRRKRMEALIQHEIGTHVLTYWNGRAQPLHQLYSGVPGYESLQEGLAVLSEFLVGGLTNARLRILAARVVSVRMMTDGASFCETYSLLINKYQFSQKQAFNISTRVYRGGGLTKDAVYLRGLIEVLKYLREGNDLELLLIGKIRPDYLPLIQELITRDILRSAPLRPRYLKEPNEGVQNRLKQLRKGANVFSLINHL</sequence>
<dbReference type="RefSeq" id="WP_099152151.1">
    <property type="nucleotide sequence ID" value="NZ_PDUD01000025.1"/>
</dbReference>